<name>A0A2H3BHD7_9AGAR</name>
<dbReference type="EMBL" id="KZ293455">
    <property type="protein sequence ID" value="PBK63977.1"/>
    <property type="molecule type" value="Genomic_DNA"/>
</dbReference>
<sequence>MSDPSDQCALDASGNLKPAVKIDFYFDKDDDAPMSGPNVASKSNACSRQSNTGGRMKELLDAEMHDEDGQPTAPTNPCHRRKKAKKNGKKNKQSGEYSGGTTSDADDGDFSTETLAGILASKTVPATIKRRRVVVEDVEDEESTTNTASSSKKACRYIIEDDSEDGDEGDPASQASRQTGPAKRKRRVGKWNPIYYFYESVPLNSDGKPGNLGNKHFKCYHGNWKVTYRALEDLFCSDVSSKKLDLQVADIYLKQMESESKNIIHAFKKQSVDVKGEWDQQKFETLLAEWIIVCDQLLKRWIGRNFVIFFLMLITTRLRICTYPTKMPFDAEL</sequence>
<evidence type="ECO:0000256" key="1">
    <source>
        <dbReference type="SAM" id="MobiDB-lite"/>
    </source>
</evidence>
<feature type="region of interest" description="Disordered" evidence="1">
    <location>
        <begin position="27"/>
        <end position="109"/>
    </location>
</feature>
<feature type="compositionally biased region" description="Basic residues" evidence="1">
    <location>
        <begin position="78"/>
        <end position="92"/>
    </location>
</feature>
<gene>
    <name evidence="2" type="ORF">ARMSODRAFT_979585</name>
</gene>
<feature type="compositionally biased region" description="Polar residues" evidence="1">
    <location>
        <begin position="38"/>
        <end position="53"/>
    </location>
</feature>
<keyword evidence="3" id="KW-1185">Reference proteome</keyword>
<feature type="region of interest" description="Disordered" evidence="1">
    <location>
        <begin position="162"/>
        <end position="185"/>
    </location>
</feature>
<evidence type="ECO:0000313" key="2">
    <source>
        <dbReference type="EMBL" id="PBK63977.1"/>
    </source>
</evidence>
<evidence type="ECO:0000313" key="3">
    <source>
        <dbReference type="Proteomes" id="UP000218334"/>
    </source>
</evidence>
<dbReference type="AlphaFoldDB" id="A0A2H3BHD7"/>
<organism evidence="2 3">
    <name type="scientific">Armillaria solidipes</name>
    <dbReference type="NCBI Taxonomy" id="1076256"/>
    <lineage>
        <taxon>Eukaryota</taxon>
        <taxon>Fungi</taxon>
        <taxon>Dikarya</taxon>
        <taxon>Basidiomycota</taxon>
        <taxon>Agaricomycotina</taxon>
        <taxon>Agaricomycetes</taxon>
        <taxon>Agaricomycetidae</taxon>
        <taxon>Agaricales</taxon>
        <taxon>Marasmiineae</taxon>
        <taxon>Physalacriaceae</taxon>
        <taxon>Armillaria</taxon>
    </lineage>
</organism>
<dbReference type="STRING" id="1076256.A0A2H3BHD7"/>
<proteinExistence type="predicted"/>
<reference evidence="3" key="1">
    <citation type="journal article" date="2017" name="Nat. Ecol. Evol.">
        <title>Genome expansion and lineage-specific genetic innovations in the forest pathogenic fungi Armillaria.</title>
        <authorList>
            <person name="Sipos G."/>
            <person name="Prasanna A.N."/>
            <person name="Walter M.C."/>
            <person name="O'Connor E."/>
            <person name="Balint B."/>
            <person name="Krizsan K."/>
            <person name="Kiss B."/>
            <person name="Hess J."/>
            <person name="Varga T."/>
            <person name="Slot J."/>
            <person name="Riley R."/>
            <person name="Boka B."/>
            <person name="Rigling D."/>
            <person name="Barry K."/>
            <person name="Lee J."/>
            <person name="Mihaltcheva S."/>
            <person name="LaButti K."/>
            <person name="Lipzen A."/>
            <person name="Waldron R."/>
            <person name="Moloney N.M."/>
            <person name="Sperisen C."/>
            <person name="Kredics L."/>
            <person name="Vagvoelgyi C."/>
            <person name="Patrignani A."/>
            <person name="Fitzpatrick D."/>
            <person name="Nagy I."/>
            <person name="Doyle S."/>
            <person name="Anderson J.B."/>
            <person name="Grigoriev I.V."/>
            <person name="Gueldener U."/>
            <person name="Muensterkoetter M."/>
            <person name="Nagy L.G."/>
        </authorList>
    </citation>
    <scope>NUCLEOTIDE SEQUENCE [LARGE SCALE GENOMIC DNA]</scope>
    <source>
        <strain evidence="3">28-4</strain>
    </source>
</reference>
<dbReference type="Proteomes" id="UP000218334">
    <property type="component" value="Unassembled WGS sequence"/>
</dbReference>
<protein>
    <submittedName>
        <fullName evidence="2">Uncharacterized protein</fullName>
    </submittedName>
</protein>
<accession>A0A2H3BHD7</accession>